<feature type="region of interest" description="Disordered" evidence="1">
    <location>
        <begin position="50"/>
        <end position="75"/>
    </location>
</feature>
<gene>
    <name evidence="2" type="ORF">F2Q69_00023191</name>
</gene>
<comment type="caution">
    <text evidence="2">The sequence shown here is derived from an EMBL/GenBank/DDBJ whole genome shotgun (WGS) entry which is preliminary data.</text>
</comment>
<protein>
    <submittedName>
        <fullName evidence="2">Uncharacterized protein</fullName>
    </submittedName>
</protein>
<organism evidence="2 3">
    <name type="scientific">Brassica cretica</name>
    <name type="common">Mustard</name>
    <dbReference type="NCBI Taxonomy" id="69181"/>
    <lineage>
        <taxon>Eukaryota</taxon>
        <taxon>Viridiplantae</taxon>
        <taxon>Streptophyta</taxon>
        <taxon>Embryophyta</taxon>
        <taxon>Tracheophyta</taxon>
        <taxon>Spermatophyta</taxon>
        <taxon>Magnoliopsida</taxon>
        <taxon>eudicotyledons</taxon>
        <taxon>Gunneridae</taxon>
        <taxon>Pentapetalae</taxon>
        <taxon>rosids</taxon>
        <taxon>malvids</taxon>
        <taxon>Brassicales</taxon>
        <taxon>Brassicaceae</taxon>
        <taxon>Brassiceae</taxon>
        <taxon>Brassica</taxon>
    </lineage>
</organism>
<reference evidence="2" key="1">
    <citation type="submission" date="2019-12" db="EMBL/GenBank/DDBJ databases">
        <title>Genome sequencing and annotation of Brassica cretica.</title>
        <authorList>
            <person name="Studholme D.J."/>
            <person name="Sarris P."/>
        </authorList>
    </citation>
    <scope>NUCLEOTIDE SEQUENCE</scope>
    <source>
        <strain evidence="2">PFS-109/04</strain>
        <tissue evidence="2">Leaf</tissue>
    </source>
</reference>
<evidence type="ECO:0000313" key="2">
    <source>
        <dbReference type="EMBL" id="KAF3541764.1"/>
    </source>
</evidence>
<feature type="compositionally biased region" description="Basic and acidic residues" evidence="1">
    <location>
        <begin position="356"/>
        <end position="374"/>
    </location>
</feature>
<proteinExistence type="predicted"/>
<dbReference type="Proteomes" id="UP000712600">
    <property type="component" value="Unassembled WGS sequence"/>
</dbReference>
<dbReference type="EMBL" id="QGKX02001290">
    <property type="protein sequence ID" value="KAF3541764.1"/>
    <property type="molecule type" value="Genomic_DNA"/>
</dbReference>
<name>A0A8S9QU41_BRACR</name>
<feature type="compositionally biased region" description="Basic and acidic residues" evidence="1">
    <location>
        <begin position="51"/>
        <end position="73"/>
    </location>
</feature>
<feature type="region of interest" description="Disordered" evidence="1">
    <location>
        <begin position="252"/>
        <end position="382"/>
    </location>
</feature>
<evidence type="ECO:0000313" key="3">
    <source>
        <dbReference type="Proteomes" id="UP000712600"/>
    </source>
</evidence>
<sequence length="382" mass="42111">MLCRKRFFDAKAKPIPKLDELDLLSDGPCGGMKTTSYKVMPVLLKSGQSASREEAVEEMKDCRSTSTERREELLQSPPGTPLHLLVVDAIEQFRAEDGRQDASNDLLILICYYPGGIFSRERVLNPELIRPLKVEGQDWERAIAALSHLRSPELSNKRIRRTLAHIDKADWASNLPAVVEPGNRRLSRFNRKAHKKIKKDRKMKTLPDLSANVDDELDPPKNILMVMIDDMGLDGTPEADLHPDAVRVGNEEAGPSEAVMEVQKEEPPSSSLGDPSSRWREEASVDDLPVNDPPANENVPIVDPPSVGDDPALIFRNEKIRKGANGPLLISDTSGVDQNEESSKGPSGLSPEDMEESTKDGAKDPAEPSLRTEGDGAFNTED</sequence>
<evidence type="ECO:0000256" key="1">
    <source>
        <dbReference type="SAM" id="MobiDB-lite"/>
    </source>
</evidence>
<dbReference type="AlphaFoldDB" id="A0A8S9QU41"/>
<accession>A0A8S9QU41</accession>